<feature type="domain" description="N-acetyltransferase" evidence="3">
    <location>
        <begin position="4"/>
        <end position="153"/>
    </location>
</feature>
<dbReference type="Proteomes" id="UP000288943">
    <property type="component" value="Chromosome"/>
</dbReference>
<dbReference type="CDD" id="cd04301">
    <property type="entry name" value="NAT_SF"/>
    <property type="match status" value="1"/>
</dbReference>
<evidence type="ECO:0000313" key="5">
    <source>
        <dbReference type="EMBL" id="QAV21326.1"/>
    </source>
</evidence>
<name>A0A410X3Z4_9BACL</name>
<dbReference type="AlphaFoldDB" id="A0A410X3Z4"/>
<dbReference type="EMBL" id="JAMDMJ010000016">
    <property type="protein sequence ID" value="MCY9597059.1"/>
    <property type="molecule type" value="Genomic_DNA"/>
</dbReference>
<dbReference type="GO" id="GO:0016747">
    <property type="term" value="F:acyltransferase activity, transferring groups other than amino-acyl groups"/>
    <property type="evidence" value="ECO:0007669"/>
    <property type="project" value="InterPro"/>
</dbReference>
<protein>
    <submittedName>
        <fullName evidence="4 5">N-acetyltransferase</fullName>
    </submittedName>
</protein>
<dbReference type="KEGG" id="pchi:PC41400_28115"/>
<evidence type="ECO:0000259" key="3">
    <source>
        <dbReference type="PROSITE" id="PS51186"/>
    </source>
</evidence>
<dbReference type="GeneID" id="95378659"/>
<keyword evidence="7" id="KW-1185">Reference proteome</keyword>
<dbReference type="RefSeq" id="WP_042235048.1">
    <property type="nucleotide sequence ID" value="NZ_CP026520.1"/>
</dbReference>
<evidence type="ECO:0000256" key="1">
    <source>
        <dbReference type="ARBA" id="ARBA00022679"/>
    </source>
</evidence>
<evidence type="ECO:0000256" key="2">
    <source>
        <dbReference type="ARBA" id="ARBA00023315"/>
    </source>
</evidence>
<dbReference type="OrthoDB" id="67353at2"/>
<dbReference type="EMBL" id="CP026520">
    <property type="protein sequence ID" value="QAV21326.1"/>
    <property type="molecule type" value="Genomic_DNA"/>
</dbReference>
<gene>
    <name evidence="4" type="ORF">M5X16_14885</name>
    <name evidence="5" type="ORF">PC41400_28115</name>
</gene>
<dbReference type="InterPro" id="IPR000182">
    <property type="entry name" value="GNAT_dom"/>
</dbReference>
<reference evidence="5 6" key="1">
    <citation type="submission" date="2018-01" db="EMBL/GenBank/DDBJ databases">
        <title>The whole genome sequencing and assembly of Paenibacillus chitinolyticus KCCM 41400 strain.</title>
        <authorList>
            <person name="Kim J.-Y."/>
            <person name="Park M.-K."/>
            <person name="Lee Y.-J."/>
            <person name="Yi H."/>
            <person name="Bahn Y.-S."/>
            <person name="Kim J.F."/>
            <person name="Lee D.-W."/>
        </authorList>
    </citation>
    <scope>NUCLEOTIDE SEQUENCE [LARGE SCALE GENOMIC DNA]</scope>
    <source>
        <strain evidence="5 6">KCCM 41400</strain>
    </source>
</reference>
<dbReference type="Gene3D" id="3.40.630.30">
    <property type="match status" value="1"/>
</dbReference>
<sequence length="162" mass="18738">MENLTLQQVDAKHPDLWLLIEKLDEELLQRYPAEDIFGLDRDDPRLDQSVFVVAYGGDRPVGCGGIRPLDAESTELKRFFVDNEYRKRGVADRMLAFLEERARERNFVSVKLETGPEQPESLYFYKKHGYVEIEKYGEYIGSEASICFEKPLAAKGEGITWR</sequence>
<evidence type="ECO:0000313" key="6">
    <source>
        <dbReference type="Proteomes" id="UP000288943"/>
    </source>
</evidence>
<dbReference type="PROSITE" id="PS51186">
    <property type="entry name" value="GNAT"/>
    <property type="match status" value="1"/>
</dbReference>
<dbReference type="PANTHER" id="PTHR43877:SF2">
    <property type="entry name" value="AMINOALKYLPHOSPHONATE N-ACETYLTRANSFERASE-RELATED"/>
    <property type="match status" value="1"/>
</dbReference>
<evidence type="ECO:0000313" key="7">
    <source>
        <dbReference type="Proteomes" id="UP001527202"/>
    </source>
</evidence>
<keyword evidence="2" id="KW-0012">Acyltransferase</keyword>
<dbReference type="InterPro" id="IPR050832">
    <property type="entry name" value="Bact_Acetyltransf"/>
</dbReference>
<accession>A0A410X3Z4</accession>
<evidence type="ECO:0000313" key="4">
    <source>
        <dbReference type="EMBL" id="MCY9597059.1"/>
    </source>
</evidence>
<dbReference type="InterPro" id="IPR016181">
    <property type="entry name" value="Acyl_CoA_acyltransferase"/>
</dbReference>
<organism evidence="5 6">
    <name type="scientific">Paenibacillus chitinolyticus</name>
    <dbReference type="NCBI Taxonomy" id="79263"/>
    <lineage>
        <taxon>Bacteria</taxon>
        <taxon>Bacillati</taxon>
        <taxon>Bacillota</taxon>
        <taxon>Bacilli</taxon>
        <taxon>Bacillales</taxon>
        <taxon>Paenibacillaceae</taxon>
        <taxon>Paenibacillus</taxon>
    </lineage>
</organism>
<keyword evidence="1 5" id="KW-0808">Transferase</keyword>
<reference evidence="4 7" key="2">
    <citation type="submission" date="2022-05" db="EMBL/GenBank/DDBJ databases">
        <title>Genome Sequencing of Bee-Associated Microbes.</title>
        <authorList>
            <person name="Dunlap C."/>
        </authorList>
    </citation>
    <scope>NUCLEOTIDE SEQUENCE [LARGE SCALE GENOMIC DNA]</scope>
    <source>
        <strain evidence="4 7">NRRL B-23120</strain>
    </source>
</reference>
<dbReference type="SUPFAM" id="SSF55729">
    <property type="entry name" value="Acyl-CoA N-acyltransferases (Nat)"/>
    <property type="match status" value="1"/>
</dbReference>
<dbReference type="Proteomes" id="UP001527202">
    <property type="component" value="Unassembled WGS sequence"/>
</dbReference>
<dbReference type="Pfam" id="PF00583">
    <property type="entry name" value="Acetyltransf_1"/>
    <property type="match status" value="1"/>
</dbReference>
<dbReference type="PANTHER" id="PTHR43877">
    <property type="entry name" value="AMINOALKYLPHOSPHONATE N-ACETYLTRANSFERASE-RELATED-RELATED"/>
    <property type="match status" value="1"/>
</dbReference>
<proteinExistence type="predicted"/>